<accession>A0A433ZUA2</accession>
<dbReference type="EMBL" id="NRQY01000001">
    <property type="protein sequence ID" value="RUT65642.1"/>
    <property type="molecule type" value="Genomic_DNA"/>
</dbReference>
<evidence type="ECO:0000313" key="2">
    <source>
        <dbReference type="EMBL" id="RUT65642.1"/>
    </source>
</evidence>
<evidence type="ECO:0000313" key="3">
    <source>
        <dbReference type="Proteomes" id="UP000286908"/>
    </source>
</evidence>
<evidence type="ECO:0000259" key="1">
    <source>
        <dbReference type="Pfam" id="PF24295"/>
    </source>
</evidence>
<sequence>MSAGKLCVKTPNASDDEYITYINVFDFKEQKTIADIDYSANPVKLNENKCLPAPDIQYQDNGKYAYTASTILQKKQAKKINPHRRSIGVTFFIKDVDGDKQAIDALNM</sequence>
<dbReference type="OrthoDB" id="9868295at2"/>
<dbReference type="InterPro" id="IPR054657">
    <property type="entry name" value="T6SS_periplasmic_put"/>
</dbReference>
<dbReference type="InterPro" id="IPR055903">
    <property type="entry name" value="DUF7480"/>
</dbReference>
<dbReference type="Pfam" id="PF24295">
    <property type="entry name" value="DUF7480"/>
    <property type="match status" value="1"/>
</dbReference>
<organism evidence="2 3">
    <name type="scientific">Morganella morganii</name>
    <name type="common">Proteus morganii</name>
    <dbReference type="NCBI Taxonomy" id="582"/>
    <lineage>
        <taxon>Bacteria</taxon>
        <taxon>Pseudomonadati</taxon>
        <taxon>Pseudomonadota</taxon>
        <taxon>Gammaproteobacteria</taxon>
        <taxon>Enterobacterales</taxon>
        <taxon>Morganellaceae</taxon>
        <taxon>Morganella</taxon>
    </lineage>
</organism>
<gene>
    <name evidence="2" type="ORF">CKG00_03890</name>
</gene>
<dbReference type="NCBIfam" id="NF045617">
    <property type="entry name" value="mostly_LP"/>
    <property type="match status" value="1"/>
</dbReference>
<name>A0A433ZUA2_MORMO</name>
<feature type="domain" description="DUF7480" evidence="1">
    <location>
        <begin position="3"/>
        <end position="94"/>
    </location>
</feature>
<comment type="caution">
    <text evidence="2">The sequence shown here is derived from an EMBL/GenBank/DDBJ whole genome shotgun (WGS) entry which is preliminary data.</text>
</comment>
<dbReference type="AlphaFoldDB" id="A0A433ZUA2"/>
<proteinExistence type="predicted"/>
<dbReference type="Proteomes" id="UP000286908">
    <property type="component" value="Unassembled WGS sequence"/>
</dbReference>
<protein>
    <recommendedName>
        <fullName evidence="1">DUF7480 domain-containing protein</fullName>
    </recommendedName>
</protein>
<reference evidence="2 3" key="1">
    <citation type="submission" date="2017-08" db="EMBL/GenBank/DDBJ databases">
        <title>Draft genome sequence of pheromone producing symbiont Morganella morganii, of the female New Zealand grass grub Costelytra giveni.</title>
        <authorList>
            <person name="Laugraud A."/>
            <person name="Young S.D."/>
            <person name="Hurst M.H."/>
        </authorList>
    </citation>
    <scope>NUCLEOTIDE SEQUENCE [LARGE SCALE GENOMIC DNA]</scope>
    <source>
        <strain evidence="2 3">MMsCG</strain>
    </source>
</reference>